<organism evidence="1 2">
    <name type="scientific">Favolaschia claudopus</name>
    <dbReference type="NCBI Taxonomy" id="2862362"/>
    <lineage>
        <taxon>Eukaryota</taxon>
        <taxon>Fungi</taxon>
        <taxon>Dikarya</taxon>
        <taxon>Basidiomycota</taxon>
        <taxon>Agaricomycotina</taxon>
        <taxon>Agaricomycetes</taxon>
        <taxon>Agaricomycetidae</taxon>
        <taxon>Agaricales</taxon>
        <taxon>Marasmiineae</taxon>
        <taxon>Mycenaceae</taxon>
        <taxon>Favolaschia</taxon>
    </lineage>
</organism>
<proteinExistence type="predicted"/>
<keyword evidence="2" id="KW-1185">Reference proteome</keyword>
<protein>
    <recommendedName>
        <fullName evidence="3">Secreted protein</fullName>
    </recommendedName>
</protein>
<dbReference type="Proteomes" id="UP001362999">
    <property type="component" value="Unassembled WGS sequence"/>
</dbReference>
<dbReference type="AlphaFoldDB" id="A0AAW0AET3"/>
<accession>A0AAW0AET3</accession>
<name>A0AAW0AET3_9AGAR</name>
<evidence type="ECO:0008006" key="3">
    <source>
        <dbReference type="Google" id="ProtNLM"/>
    </source>
</evidence>
<evidence type="ECO:0000313" key="2">
    <source>
        <dbReference type="Proteomes" id="UP001362999"/>
    </source>
</evidence>
<reference evidence="1 2" key="1">
    <citation type="journal article" date="2024" name="J Genomics">
        <title>Draft genome sequencing and assembly of Favolaschia claudopus CIRM-BRFM 2984 isolated from oak limbs.</title>
        <authorList>
            <person name="Navarro D."/>
            <person name="Drula E."/>
            <person name="Chaduli D."/>
            <person name="Cazenave R."/>
            <person name="Ahrendt S."/>
            <person name="Wang J."/>
            <person name="Lipzen A."/>
            <person name="Daum C."/>
            <person name="Barry K."/>
            <person name="Grigoriev I.V."/>
            <person name="Favel A."/>
            <person name="Rosso M.N."/>
            <person name="Martin F."/>
        </authorList>
    </citation>
    <scope>NUCLEOTIDE SEQUENCE [LARGE SCALE GENOMIC DNA]</scope>
    <source>
        <strain evidence="1 2">CIRM-BRFM 2984</strain>
    </source>
</reference>
<comment type="caution">
    <text evidence="1">The sequence shown here is derived from an EMBL/GenBank/DDBJ whole genome shotgun (WGS) entry which is preliminary data.</text>
</comment>
<gene>
    <name evidence="1" type="ORF">R3P38DRAFT_3030372</name>
</gene>
<evidence type="ECO:0000313" key="1">
    <source>
        <dbReference type="EMBL" id="KAK7007412.1"/>
    </source>
</evidence>
<dbReference type="EMBL" id="JAWWNJ010000071">
    <property type="protein sequence ID" value="KAK7007412.1"/>
    <property type="molecule type" value="Genomic_DNA"/>
</dbReference>
<sequence length="88" mass="9530">MRHESLLRFVHALICSPGLCFVVPCTSAFSAWLSNCCIVCYLSNAIVLSYESSEDTELCLTTGDVSSIASLAVGGQNLKSLVVSRRER</sequence>